<dbReference type="AlphaFoldDB" id="A0A2C9CT89"/>
<sequence length="127" mass="13992">MDTIKVGQVWTSNRTATTPPLVCTIGAIDPAENNRSGEPILSITVTPHPKAQQRGWPVVGHMPVTLRAFKRSDLTLHTQDAPENPRFHAAYTAWRERYDTKLSGVFDASVTETYINIIGTARSSMSA</sequence>
<dbReference type="OrthoDB" id="66828at2"/>
<dbReference type="EMBL" id="OCTN01000004">
    <property type="protein sequence ID" value="SOH94420.1"/>
    <property type="molecule type" value="Genomic_DNA"/>
</dbReference>
<name>A0A2C9CT89_9RHOB</name>
<protein>
    <submittedName>
        <fullName evidence="1">Uncharacterized protein</fullName>
    </submittedName>
</protein>
<evidence type="ECO:0000313" key="1">
    <source>
        <dbReference type="EMBL" id="SOH94420.1"/>
    </source>
</evidence>
<evidence type="ECO:0000313" key="2">
    <source>
        <dbReference type="Proteomes" id="UP000220034"/>
    </source>
</evidence>
<accession>A0A2C9CT89</accession>
<dbReference type="Proteomes" id="UP000220034">
    <property type="component" value="Unassembled WGS sequence"/>
</dbReference>
<keyword evidence="2" id="KW-1185">Reference proteome</keyword>
<reference evidence="2" key="1">
    <citation type="submission" date="2017-09" db="EMBL/GenBank/DDBJ databases">
        <authorList>
            <person name="Varghese N."/>
            <person name="Submissions S."/>
        </authorList>
    </citation>
    <scope>NUCLEOTIDE SEQUENCE [LARGE SCALE GENOMIC DNA]</scope>
    <source>
        <strain evidence="2">C7</strain>
    </source>
</reference>
<proteinExistence type="predicted"/>
<organism evidence="1 2">
    <name type="scientific">Pontivivens marinum</name>
    <dbReference type="NCBI Taxonomy" id="1690039"/>
    <lineage>
        <taxon>Bacteria</taxon>
        <taxon>Pseudomonadati</taxon>
        <taxon>Pseudomonadota</taxon>
        <taxon>Alphaproteobacteria</taxon>
        <taxon>Rhodobacterales</taxon>
        <taxon>Paracoccaceae</taxon>
        <taxon>Pontivivens</taxon>
    </lineage>
</organism>
<gene>
    <name evidence="1" type="ORF">SAMN06273572_104119</name>
</gene>
<dbReference type="RefSeq" id="WP_145996740.1">
    <property type="nucleotide sequence ID" value="NZ_OCTN01000004.1"/>
</dbReference>